<dbReference type="PATRIC" id="fig|883113.3.peg.397"/>
<feature type="binding site" evidence="9">
    <location>
        <position position="174"/>
    </location>
    <ligand>
        <name>substrate</name>
    </ligand>
</feature>
<dbReference type="HOGENOM" id="CLU_024251_2_3_9"/>
<dbReference type="FunFam" id="3.20.20.70:FF:000016">
    <property type="entry name" value="Triosephosphate isomerase"/>
    <property type="match status" value="1"/>
</dbReference>
<keyword evidence="5 9" id="KW-0312">Gluconeogenesis</keyword>
<dbReference type="GO" id="GO:0006096">
    <property type="term" value="P:glycolytic process"/>
    <property type="evidence" value="ECO:0007669"/>
    <property type="project" value="UniProtKB-UniRule"/>
</dbReference>
<dbReference type="Proteomes" id="UP000006190">
    <property type="component" value="Unassembled WGS sequence"/>
</dbReference>
<feature type="binding site" evidence="9">
    <location>
        <position position="214"/>
    </location>
    <ligand>
        <name>substrate</name>
    </ligand>
</feature>
<dbReference type="EMBL" id="AGEG01000003">
    <property type="protein sequence ID" value="EHR37764.1"/>
    <property type="molecule type" value="Genomic_DNA"/>
</dbReference>
<evidence type="ECO:0000256" key="5">
    <source>
        <dbReference type="ARBA" id="ARBA00022432"/>
    </source>
</evidence>
<feature type="active site" description="Electrophile" evidence="9">
    <location>
        <position position="96"/>
    </location>
</feature>
<evidence type="ECO:0000256" key="8">
    <source>
        <dbReference type="ARBA" id="ARBA00023235"/>
    </source>
</evidence>
<dbReference type="InterPro" id="IPR013785">
    <property type="entry name" value="Aldolase_TIM"/>
</dbReference>
<evidence type="ECO:0000256" key="2">
    <source>
        <dbReference type="ARBA" id="ARBA00007422"/>
    </source>
</evidence>
<feature type="binding site" evidence="9">
    <location>
        <begin position="10"/>
        <end position="12"/>
    </location>
    <ligand>
        <name>substrate</name>
    </ligand>
</feature>
<organism evidence="11 12">
    <name type="scientific">Facklamia languida CCUG 37842</name>
    <dbReference type="NCBI Taxonomy" id="883113"/>
    <lineage>
        <taxon>Bacteria</taxon>
        <taxon>Bacillati</taxon>
        <taxon>Bacillota</taxon>
        <taxon>Bacilli</taxon>
        <taxon>Lactobacillales</taxon>
        <taxon>Aerococcaceae</taxon>
        <taxon>Facklamia</taxon>
    </lineage>
</organism>
<dbReference type="EC" id="5.3.1.1" evidence="3 9"/>
<dbReference type="STRING" id="883113.HMPREF9708_00393"/>
<sequence length="252" mass="27276">MSRKKIIAGNWKMNKQIEEVYSFIEGLPDSLPVDDSHVAIIGAPAVYLTTLSEALEDTPIQLAAQNCFWENKGAYTGENSPSALASIGVSHVIIGHSERRQYFHESDQEINQKAQAIFANGMVPIICCGESLETYQAGQASSFVADQIKAAIKGLTLDQVQNLMIAYEPIWAIGTGQSATQEDAQRMCQAIRQVIAQEFSEEVANKVHILYGGSVKPANIGEYLQAPDVDGALVGGASLEVQSFLDLLEASK</sequence>
<keyword evidence="7 9" id="KW-0324">Glycolysis</keyword>
<keyword evidence="8 9" id="KW-0413">Isomerase</keyword>
<dbReference type="CDD" id="cd00311">
    <property type="entry name" value="TIM"/>
    <property type="match status" value="1"/>
</dbReference>
<dbReference type="Pfam" id="PF00121">
    <property type="entry name" value="TIM"/>
    <property type="match status" value="1"/>
</dbReference>
<dbReference type="InterPro" id="IPR020861">
    <property type="entry name" value="Triosephosphate_isomerase_AS"/>
</dbReference>
<dbReference type="Gene3D" id="3.20.20.70">
    <property type="entry name" value="Aldolase class I"/>
    <property type="match status" value="1"/>
</dbReference>
<dbReference type="AlphaFoldDB" id="H3NHW5"/>
<comment type="subunit">
    <text evidence="9 10">Homodimer.</text>
</comment>
<name>H3NHW5_9LACT</name>
<comment type="similarity">
    <text evidence="2 9 10">Belongs to the triosephosphate isomerase family.</text>
</comment>
<dbReference type="NCBIfam" id="TIGR00419">
    <property type="entry name" value="tim"/>
    <property type="match status" value="1"/>
</dbReference>
<dbReference type="GO" id="GO:0019563">
    <property type="term" value="P:glycerol catabolic process"/>
    <property type="evidence" value="ECO:0007669"/>
    <property type="project" value="TreeGrafter"/>
</dbReference>
<evidence type="ECO:0000256" key="10">
    <source>
        <dbReference type="RuleBase" id="RU363013"/>
    </source>
</evidence>
<dbReference type="HAMAP" id="MF_00147_B">
    <property type="entry name" value="TIM_B"/>
    <property type="match status" value="1"/>
</dbReference>
<dbReference type="GO" id="GO:0004807">
    <property type="term" value="F:triose-phosphate isomerase activity"/>
    <property type="evidence" value="ECO:0007669"/>
    <property type="project" value="UniProtKB-UniRule"/>
</dbReference>
<evidence type="ECO:0000256" key="1">
    <source>
        <dbReference type="ARBA" id="ARBA00004680"/>
    </source>
</evidence>
<dbReference type="InterPro" id="IPR022896">
    <property type="entry name" value="TrioseP_Isoase_bac/euk"/>
</dbReference>
<comment type="pathway">
    <text evidence="1 9 10">Carbohydrate degradation; glycolysis; D-glyceraldehyde 3-phosphate from glycerone phosphate: step 1/1.</text>
</comment>
<feature type="active site" description="Proton acceptor" evidence="9">
    <location>
        <position position="168"/>
    </location>
</feature>
<evidence type="ECO:0000256" key="7">
    <source>
        <dbReference type="ARBA" id="ARBA00023152"/>
    </source>
</evidence>
<evidence type="ECO:0000256" key="3">
    <source>
        <dbReference type="ARBA" id="ARBA00011940"/>
    </source>
</evidence>
<comment type="pathway">
    <text evidence="9 10">Carbohydrate biosynthesis; gluconeogenesis.</text>
</comment>
<keyword evidence="6 9" id="KW-0963">Cytoplasm</keyword>
<dbReference type="InterPro" id="IPR035990">
    <property type="entry name" value="TIM_sf"/>
</dbReference>
<dbReference type="PROSITE" id="PS51440">
    <property type="entry name" value="TIM_2"/>
    <property type="match status" value="1"/>
</dbReference>
<dbReference type="InterPro" id="IPR000652">
    <property type="entry name" value="Triosephosphate_isomerase"/>
</dbReference>
<dbReference type="RefSeq" id="WP_006308343.1">
    <property type="nucleotide sequence ID" value="NZ_JH601133.1"/>
</dbReference>
<comment type="subcellular location">
    <subcellularLocation>
        <location evidence="9 10">Cytoplasm</location>
    </subcellularLocation>
</comment>
<dbReference type="OrthoDB" id="9809429at2"/>
<accession>H3NHW5</accession>
<dbReference type="PANTHER" id="PTHR21139:SF42">
    <property type="entry name" value="TRIOSEPHOSPHATE ISOMERASE"/>
    <property type="match status" value="1"/>
</dbReference>
<evidence type="ECO:0000313" key="12">
    <source>
        <dbReference type="Proteomes" id="UP000006190"/>
    </source>
</evidence>
<evidence type="ECO:0000256" key="6">
    <source>
        <dbReference type="ARBA" id="ARBA00022490"/>
    </source>
</evidence>
<dbReference type="PANTHER" id="PTHR21139">
    <property type="entry name" value="TRIOSEPHOSPHATE ISOMERASE"/>
    <property type="match status" value="1"/>
</dbReference>
<dbReference type="SUPFAM" id="SSF51351">
    <property type="entry name" value="Triosephosphate isomerase (TIM)"/>
    <property type="match status" value="1"/>
</dbReference>
<dbReference type="UniPathway" id="UPA00109">
    <property type="reaction ID" value="UER00189"/>
</dbReference>
<evidence type="ECO:0000313" key="11">
    <source>
        <dbReference type="EMBL" id="EHR37764.1"/>
    </source>
</evidence>
<dbReference type="GO" id="GO:0006094">
    <property type="term" value="P:gluconeogenesis"/>
    <property type="evidence" value="ECO:0007669"/>
    <property type="project" value="UniProtKB-UniRule"/>
</dbReference>
<keyword evidence="12" id="KW-1185">Reference proteome</keyword>
<dbReference type="UniPathway" id="UPA00138"/>
<comment type="catalytic activity">
    <reaction evidence="9 10">
        <text>D-glyceraldehyde 3-phosphate = dihydroxyacetone phosphate</text>
        <dbReference type="Rhea" id="RHEA:18585"/>
        <dbReference type="ChEBI" id="CHEBI:57642"/>
        <dbReference type="ChEBI" id="CHEBI:59776"/>
        <dbReference type="EC" id="5.3.1.1"/>
    </reaction>
</comment>
<evidence type="ECO:0000256" key="4">
    <source>
        <dbReference type="ARBA" id="ARBA00019397"/>
    </source>
</evidence>
<evidence type="ECO:0000256" key="9">
    <source>
        <dbReference type="HAMAP-Rule" id="MF_00147"/>
    </source>
</evidence>
<reference evidence="11 12" key="1">
    <citation type="submission" date="2012-01" db="EMBL/GenBank/DDBJ databases">
        <title>The Genome Sequence of Facklamia languida CCUG 37842.</title>
        <authorList>
            <consortium name="The Broad Institute Genome Sequencing Platform"/>
            <person name="Earl A."/>
            <person name="Ward D."/>
            <person name="Feldgarden M."/>
            <person name="Gevers D."/>
            <person name="Huys G."/>
            <person name="Young S.K."/>
            <person name="Zeng Q."/>
            <person name="Gargeya S."/>
            <person name="Fitzgerald M."/>
            <person name="Haas B."/>
            <person name="Abouelleil A."/>
            <person name="Alvarado L."/>
            <person name="Arachchi H.M."/>
            <person name="Berlin A."/>
            <person name="Chapman S.B."/>
            <person name="Gearin G."/>
            <person name="Goldberg J."/>
            <person name="Griggs A."/>
            <person name="Gujja S."/>
            <person name="Hansen M."/>
            <person name="Heiman D."/>
            <person name="Howarth C."/>
            <person name="Larimer J."/>
            <person name="Lui A."/>
            <person name="MacDonald P.J.P."/>
            <person name="McCowen C."/>
            <person name="Montmayeur A."/>
            <person name="Murphy C."/>
            <person name="Neiman D."/>
            <person name="Pearson M."/>
            <person name="Priest M."/>
            <person name="Roberts A."/>
            <person name="Saif S."/>
            <person name="Shea T."/>
            <person name="Sisk P."/>
            <person name="Stolte C."/>
            <person name="Sykes S."/>
            <person name="Wortman J."/>
            <person name="Nusbaum C."/>
            <person name="Birren B."/>
        </authorList>
    </citation>
    <scope>NUCLEOTIDE SEQUENCE [LARGE SCALE GENOMIC DNA]</scope>
    <source>
        <strain evidence="11 12">CCUG 37842</strain>
    </source>
</reference>
<comment type="function">
    <text evidence="9">Involved in the gluconeogenesis. Catalyzes stereospecifically the conversion of dihydroxyacetone phosphate (DHAP) to D-glyceraldehyde-3-phosphate (G3P).</text>
</comment>
<dbReference type="eggNOG" id="COG0149">
    <property type="taxonomic scope" value="Bacteria"/>
</dbReference>
<feature type="binding site" evidence="9">
    <location>
        <begin position="235"/>
        <end position="236"/>
    </location>
    <ligand>
        <name>substrate</name>
    </ligand>
</feature>
<protein>
    <recommendedName>
        <fullName evidence="4 9">Triosephosphate isomerase</fullName>
        <shortName evidence="9">TIM</shortName>
        <shortName evidence="9">TPI</shortName>
        <ecNumber evidence="3 9">5.3.1.1</ecNumber>
    </recommendedName>
    <alternativeName>
        <fullName evidence="9">Triose-phosphate isomerase</fullName>
    </alternativeName>
</protein>
<gene>
    <name evidence="9" type="primary">tpiA</name>
    <name evidence="11" type="ORF">HMPREF9708_00393</name>
</gene>
<comment type="caution">
    <text evidence="11">The sequence shown here is derived from an EMBL/GenBank/DDBJ whole genome shotgun (WGS) entry which is preliminary data.</text>
</comment>
<dbReference type="PROSITE" id="PS00171">
    <property type="entry name" value="TIM_1"/>
    <property type="match status" value="1"/>
</dbReference>
<proteinExistence type="inferred from homology"/>
<dbReference type="GO" id="GO:0005829">
    <property type="term" value="C:cytosol"/>
    <property type="evidence" value="ECO:0007669"/>
    <property type="project" value="TreeGrafter"/>
</dbReference>
<dbReference type="GO" id="GO:0046166">
    <property type="term" value="P:glyceraldehyde-3-phosphate biosynthetic process"/>
    <property type="evidence" value="ECO:0007669"/>
    <property type="project" value="TreeGrafter"/>
</dbReference>